<accession>A0A915DDL3</accession>
<dbReference type="AlphaFoldDB" id="A0A915DDL3"/>
<protein>
    <submittedName>
        <fullName evidence="2">Uncharacterized protein</fullName>
    </submittedName>
</protein>
<evidence type="ECO:0000313" key="2">
    <source>
        <dbReference type="WBParaSite" id="jg18757"/>
    </source>
</evidence>
<evidence type="ECO:0000313" key="1">
    <source>
        <dbReference type="Proteomes" id="UP000887574"/>
    </source>
</evidence>
<sequence>MNFELLTFERNRPMLMNMGGYLYWKILSRGNGHFGDAPSSKQVGTEHQTPNAEVTNPYFLSSQRLNVAKGKSILHFMVISLGHVKIHAFVSFFCPELS</sequence>
<name>A0A915DDL3_9BILA</name>
<dbReference type="Proteomes" id="UP000887574">
    <property type="component" value="Unplaced"/>
</dbReference>
<reference evidence="2" key="1">
    <citation type="submission" date="2022-11" db="UniProtKB">
        <authorList>
            <consortium name="WormBaseParasite"/>
        </authorList>
    </citation>
    <scope>IDENTIFICATION</scope>
</reference>
<organism evidence="1 2">
    <name type="scientific">Ditylenchus dipsaci</name>
    <dbReference type="NCBI Taxonomy" id="166011"/>
    <lineage>
        <taxon>Eukaryota</taxon>
        <taxon>Metazoa</taxon>
        <taxon>Ecdysozoa</taxon>
        <taxon>Nematoda</taxon>
        <taxon>Chromadorea</taxon>
        <taxon>Rhabditida</taxon>
        <taxon>Tylenchina</taxon>
        <taxon>Tylenchomorpha</taxon>
        <taxon>Sphaerularioidea</taxon>
        <taxon>Anguinidae</taxon>
        <taxon>Anguininae</taxon>
        <taxon>Ditylenchus</taxon>
    </lineage>
</organism>
<proteinExistence type="predicted"/>
<keyword evidence="1" id="KW-1185">Reference proteome</keyword>
<dbReference type="WBParaSite" id="jg18757">
    <property type="protein sequence ID" value="jg18757"/>
    <property type="gene ID" value="jg18757"/>
</dbReference>